<name>A0A843XHH9_COLES</name>
<evidence type="ECO:0000313" key="1">
    <source>
        <dbReference type="EMBL" id="MQM18702.1"/>
    </source>
</evidence>
<dbReference type="EMBL" id="NMUH01008383">
    <property type="protein sequence ID" value="MQM18702.1"/>
    <property type="molecule type" value="Genomic_DNA"/>
</dbReference>
<protein>
    <submittedName>
        <fullName evidence="1">Uncharacterized protein</fullName>
    </submittedName>
</protein>
<dbReference type="AlphaFoldDB" id="A0A843XHH9"/>
<keyword evidence="2" id="KW-1185">Reference proteome</keyword>
<organism evidence="1 2">
    <name type="scientific">Colocasia esculenta</name>
    <name type="common">Wild taro</name>
    <name type="synonym">Arum esculentum</name>
    <dbReference type="NCBI Taxonomy" id="4460"/>
    <lineage>
        <taxon>Eukaryota</taxon>
        <taxon>Viridiplantae</taxon>
        <taxon>Streptophyta</taxon>
        <taxon>Embryophyta</taxon>
        <taxon>Tracheophyta</taxon>
        <taxon>Spermatophyta</taxon>
        <taxon>Magnoliopsida</taxon>
        <taxon>Liliopsida</taxon>
        <taxon>Araceae</taxon>
        <taxon>Aroideae</taxon>
        <taxon>Colocasieae</taxon>
        <taxon>Colocasia</taxon>
    </lineage>
</organism>
<proteinExistence type="predicted"/>
<dbReference type="Proteomes" id="UP000652761">
    <property type="component" value="Unassembled WGS sequence"/>
</dbReference>
<feature type="non-terminal residue" evidence="1">
    <location>
        <position position="293"/>
    </location>
</feature>
<gene>
    <name evidence="1" type="ORF">Taro_051697</name>
</gene>
<evidence type="ECO:0000313" key="2">
    <source>
        <dbReference type="Proteomes" id="UP000652761"/>
    </source>
</evidence>
<accession>A0A843XHH9</accession>
<comment type="caution">
    <text evidence="1">The sequence shown here is derived from an EMBL/GenBank/DDBJ whole genome shotgun (WGS) entry which is preliminary data.</text>
</comment>
<sequence length="293" mass="32307">KRSLSFGLGLPFLVRGKEKPSRQVGSLSSGSSNRHLIGMEVMPKVDDLDVLNVMTNAAPTSHPPKEYADYFKALLFAVYLDSRSIVLWICKHITYPKSDLKRPSNSWPPPCPTPCSSSVRDLAFSPTLGCCSEGCGEAAEAAQFLFIDDGDRHAHPMSPVTKSSLPLSLLLPLPLSGVRAPSLIYKFDETVDKGSHLHPILPPLHMSSLVRHGEDSRNNIAKKVDFLRKQCESHAMVCWCADSGRIGFALMRSDSPRIEANRVRFAYDYYAGLSGSSSDKVARIPLFTRISFK</sequence>
<reference evidence="1" key="1">
    <citation type="submission" date="2017-07" db="EMBL/GenBank/DDBJ databases">
        <title>Taro Niue Genome Assembly and Annotation.</title>
        <authorList>
            <person name="Atibalentja N."/>
            <person name="Keating K."/>
            <person name="Fields C.J."/>
        </authorList>
    </citation>
    <scope>NUCLEOTIDE SEQUENCE</scope>
    <source>
        <strain evidence="1">Niue_2</strain>
        <tissue evidence="1">Leaf</tissue>
    </source>
</reference>
<feature type="non-terminal residue" evidence="1">
    <location>
        <position position="1"/>
    </location>
</feature>